<dbReference type="EMBL" id="CATNWA010005028">
    <property type="protein sequence ID" value="CAI9549194.1"/>
    <property type="molecule type" value="Genomic_DNA"/>
</dbReference>
<evidence type="ECO:0000313" key="2">
    <source>
        <dbReference type="Proteomes" id="UP001162483"/>
    </source>
</evidence>
<keyword evidence="2" id="KW-1185">Reference proteome</keyword>
<name>A0ABN9BND2_9NEOB</name>
<proteinExistence type="predicted"/>
<feature type="non-terminal residue" evidence="1">
    <location>
        <position position="1"/>
    </location>
</feature>
<organism evidence="1 2">
    <name type="scientific">Staurois parvus</name>
    <dbReference type="NCBI Taxonomy" id="386267"/>
    <lineage>
        <taxon>Eukaryota</taxon>
        <taxon>Metazoa</taxon>
        <taxon>Chordata</taxon>
        <taxon>Craniata</taxon>
        <taxon>Vertebrata</taxon>
        <taxon>Euteleostomi</taxon>
        <taxon>Amphibia</taxon>
        <taxon>Batrachia</taxon>
        <taxon>Anura</taxon>
        <taxon>Neobatrachia</taxon>
        <taxon>Ranoidea</taxon>
        <taxon>Ranidae</taxon>
        <taxon>Staurois</taxon>
    </lineage>
</organism>
<accession>A0ABN9BND2</accession>
<evidence type="ECO:0000313" key="1">
    <source>
        <dbReference type="EMBL" id="CAI9549194.1"/>
    </source>
</evidence>
<gene>
    <name evidence="1" type="ORF">SPARVUS_LOCUS3306288</name>
</gene>
<comment type="caution">
    <text evidence="1">The sequence shown here is derived from an EMBL/GenBank/DDBJ whole genome shotgun (WGS) entry which is preliminary data.</text>
</comment>
<reference evidence="1" key="1">
    <citation type="submission" date="2023-05" db="EMBL/GenBank/DDBJ databases">
        <authorList>
            <person name="Stuckert A."/>
        </authorList>
    </citation>
    <scope>NUCLEOTIDE SEQUENCE</scope>
</reference>
<protein>
    <submittedName>
        <fullName evidence="1">Uncharacterized protein</fullName>
    </submittedName>
</protein>
<dbReference type="Proteomes" id="UP001162483">
    <property type="component" value="Unassembled WGS sequence"/>
</dbReference>
<sequence>TQCRKPTFHAHFLHRIQNALGVRSAQGVNVYLTTPQMQIANTVGLPALDCMVLQYYSILLQYILVHALLLVRSSRCGLTIWKLRHCPRARGQ</sequence>